<sequence>MSPDCIHQSLHASVPLLDIHEASVMRGDALILDRLSLSLAIGQHTAILGPNGSGKSTLIRLIARQLYPLARRDGAPVIRVFGRDRWNVSELRSLIGIVSPAVQLDYTSDSPLEVFDAVVSGFFSARGLGLDHEVTPSMRERARDALAQMEASHLIGRDMASLSTGEARRVLIARALVHAPRALLLDEPCAGLDPASRRRFLESLRQLARHGTTLLLVTHHVEEILPEIDHVLLLRDGKVLQEGNKETVLTDSAITAAFAMPVHVRRRGDYYSADVD</sequence>
<dbReference type="PANTHER" id="PTHR43158:SF2">
    <property type="entry name" value="SKFA PEPTIDE EXPORT ATP-BINDING PROTEIN SKFE"/>
    <property type="match status" value="1"/>
</dbReference>
<evidence type="ECO:0000313" key="5">
    <source>
        <dbReference type="EMBL" id="RDS83295.1"/>
    </source>
</evidence>
<dbReference type="GO" id="GO:0016887">
    <property type="term" value="F:ATP hydrolysis activity"/>
    <property type="evidence" value="ECO:0007669"/>
    <property type="project" value="InterPro"/>
</dbReference>
<dbReference type="InterPro" id="IPR003439">
    <property type="entry name" value="ABC_transporter-like_ATP-bd"/>
</dbReference>
<evidence type="ECO:0000256" key="3">
    <source>
        <dbReference type="ARBA" id="ARBA00022840"/>
    </source>
</evidence>
<dbReference type="OrthoDB" id="9805029at2"/>
<dbReference type="RefSeq" id="WP_115478334.1">
    <property type="nucleotide sequence ID" value="NZ_QRBF01000004.1"/>
</dbReference>
<gene>
    <name evidence="5" type="ORF">DWU99_12180</name>
</gene>
<keyword evidence="3 5" id="KW-0067">ATP-binding</keyword>
<dbReference type="InterPro" id="IPR027417">
    <property type="entry name" value="P-loop_NTPase"/>
</dbReference>
<dbReference type="CDD" id="cd03225">
    <property type="entry name" value="ABC_cobalt_CbiO_domain1"/>
    <property type="match status" value="1"/>
</dbReference>
<dbReference type="SMART" id="SM00382">
    <property type="entry name" value="AAA"/>
    <property type="match status" value="1"/>
</dbReference>
<evidence type="ECO:0000256" key="2">
    <source>
        <dbReference type="ARBA" id="ARBA00022741"/>
    </source>
</evidence>
<keyword evidence="6" id="KW-1185">Reference proteome</keyword>
<evidence type="ECO:0000313" key="6">
    <source>
        <dbReference type="Proteomes" id="UP000255334"/>
    </source>
</evidence>
<comment type="caution">
    <text evidence="5">The sequence shown here is derived from an EMBL/GenBank/DDBJ whole genome shotgun (WGS) entry which is preliminary data.</text>
</comment>
<organism evidence="5 6">
    <name type="scientific">Dyella psychrodurans</name>
    <dbReference type="NCBI Taxonomy" id="1927960"/>
    <lineage>
        <taxon>Bacteria</taxon>
        <taxon>Pseudomonadati</taxon>
        <taxon>Pseudomonadota</taxon>
        <taxon>Gammaproteobacteria</taxon>
        <taxon>Lysobacterales</taxon>
        <taxon>Rhodanobacteraceae</taxon>
        <taxon>Dyella</taxon>
    </lineage>
</organism>
<dbReference type="GO" id="GO:0005524">
    <property type="term" value="F:ATP binding"/>
    <property type="evidence" value="ECO:0007669"/>
    <property type="project" value="UniProtKB-KW"/>
</dbReference>
<dbReference type="EMBL" id="QRBF01000004">
    <property type="protein sequence ID" value="RDS83295.1"/>
    <property type="molecule type" value="Genomic_DNA"/>
</dbReference>
<keyword evidence="1" id="KW-0813">Transport</keyword>
<keyword evidence="2" id="KW-0547">Nucleotide-binding</keyword>
<name>A0A370X518_9GAMM</name>
<evidence type="ECO:0000256" key="1">
    <source>
        <dbReference type="ARBA" id="ARBA00022448"/>
    </source>
</evidence>
<evidence type="ECO:0000259" key="4">
    <source>
        <dbReference type="PROSITE" id="PS50893"/>
    </source>
</evidence>
<dbReference type="AlphaFoldDB" id="A0A370X518"/>
<dbReference type="Pfam" id="PF00005">
    <property type="entry name" value="ABC_tran"/>
    <property type="match status" value="1"/>
</dbReference>
<proteinExistence type="predicted"/>
<dbReference type="Gene3D" id="3.40.50.300">
    <property type="entry name" value="P-loop containing nucleotide triphosphate hydrolases"/>
    <property type="match status" value="1"/>
</dbReference>
<dbReference type="PANTHER" id="PTHR43158">
    <property type="entry name" value="SKFA PEPTIDE EXPORT ATP-BINDING PROTEIN SKFE"/>
    <property type="match status" value="1"/>
</dbReference>
<dbReference type="PROSITE" id="PS50893">
    <property type="entry name" value="ABC_TRANSPORTER_2"/>
    <property type="match status" value="1"/>
</dbReference>
<dbReference type="SUPFAM" id="SSF52540">
    <property type="entry name" value="P-loop containing nucleoside triphosphate hydrolases"/>
    <property type="match status" value="1"/>
</dbReference>
<dbReference type="GO" id="GO:0055085">
    <property type="term" value="P:transmembrane transport"/>
    <property type="evidence" value="ECO:0007669"/>
    <property type="project" value="InterPro"/>
</dbReference>
<dbReference type="GO" id="GO:0016020">
    <property type="term" value="C:membrane"/>
    <property type="evidence" value="ECO:0007669"/>
    <property type="project" value="InterPro"/>
</dbReference>
<dbReference type="InterPro" id="IPR015856">
    <property type="entry name" value="ABC_transpr_CbiO/EcfA_su"/>
</dbReference>
<dbReference type="Proteomes" id="UP000255334">
    <property type="component" value="Unassembled WGS sequence"/>
</dbReference>
<protein>
    <submittedName>
        <fullName evidence="5">ATP-binding cassette domain-containing protein</fullName>
    </submittedName>
</protein>
<dbReference type="InterPro" id="IPR003593">
    <property type="entry name" value="AAA+_ATPase"/>
</dbReference>
<accession>A0A370X518</accession>
<reference evidence="5 6" key="1">
    <citation type="submission" date="2018-07" db="EMBL/GenBank/DDBJ databases">
        <title>Dyella monticola sp. nov. and Dyella psychrodurans sp. nov. isolated from monsoon evergreen broad-leaved forest soil of Dinghu Mountain, China.</title>
        <authorList>
            <person name="Gao Z."/>
            <person name="Qiu L."/>
        </authorList>
    </citation>
    <scope>NUCLEOTIDE SEQUENCE [LARGE SCALE GENOMIC DNA]</scope>
    <source>
        <strain evidence="5 6">4MSK11</strain>
    </source>
</reference>
<feature type="domain" description="ABC transporter" evidence="4">
    <location>
        <begin position="14"/>
        <end position="261"/>
    </location>
</feature>